<sequence length="93" mass="9926">MAEREIAETVALRALAWLMGPADLAETFLGASGLSPQDLRLRATEPETLAAVLDFVLMDDQWVLAFAAAEGVAPDRVARARAALPGGDLPHWT</sequence>
<keyword evidence="2" id="KW-1185">Reference proteome</keyword>
<dbReference type="InterPro" id="IPR021955">
    <property type="entry name" value="DUF3572"/>
</dbReference>
<dbReference type="AlphaFoldDB" id="A0A934WKP6"/>
<organism evidence="1 2">
    <name type="scientific">Rhodobaculum claviforme</name>
    <dbReference type="NCBI Taxonomy" id="1549854"/>
    <lineage>
        <taxon>Bacteria</taxon>
        <taxon>Pseudomonadati</taxon>
        <taxon>Pseudomonadota</taxon>
        <taxon>Alphaproteobacteria</taxon>
        <taxon>Rhodobacterales</taxon>
        <taxon>Paracoccaceae</taxon>
        <taxon>Rhodobaculum</taxon>
    </lineage>
</organism>
<reference evidence="1" key="1">
    <citation type="submission" date="2017-05" db="EMBL/GenBank/DDBJ databases">
        <authorList>
            <person name="Imhoff J.F."/>
            <person name="Rahn T."/>
            <person name="Kuenzel S."/>
            <person name="Neulinger S.C."/>
        </authorList>
    </citation>
    <scope>NUCLEOTIDE SEQUENCE</scope>
    <source>
        <strain evidence="1">LMG 28126</strain>
    </source>
</reference>
<gene>
    <name evidence="1" type="ORF">CCR87_15820</name>
</gene>
<proteinExistence type="predicted"/>
<protein>
    <recommendedName>
        <fullName evidence="3">DUF3572 domain-containing protein</fullName>
    </recommendedName>
</protein>
<dbReference type="RefSeq" id="WP_201158546.1">
    <property type="nucleotide sequence ID" value="NZ_NHSD01000324.1"/>
</dbReference>
<evidence type="ECO:0000313" key="2">
    <source>
        <dbReference type="Proteomes" id="UP000706333"/>
    </source>
</evidence>
<dbReference type="Proteomes" id="UP000706333">
    <property type="component" value="Unassembled WGS sequence"/>
</dbReference>
<comment type="caution">
    <text evidence="1">The sequence shown here is derived from an EMBL/GenBank/DDBJ whole genome shotgun (WGS) entry which is preliminary data.</text>
</comment>
<name>A0A934WKP6_9RHOB</name>
<dbReference type="EMBL" id="NHSD01000324">
    <property type="protein sequence ID" value="MBK5928783.1"/>
    <property type="molecule type" value="Genomic_DNA"/>
</dbReference>
<evidence type="ECO:0008006" key="3">
    <source>
        <dbReference type="Google" id="ProtNLM"/>
    </source>
</evidence>
<reference evidence="1" key="2">
    <citation type="journal article" date="2020" name="Microorganisms">
        <title>Osmotic Adaptation and Compatible Solute Biosynthesis of Phototrophic Bacteria as Revealed from Genome Analyses.</title>
        <authorList>
            <person name="Imhoff J.F."/>
            <person name="Rahn T."/>
            <person name="Kunzel S."/>
            <person name="Keller A."/>
            <person name="Neulinger S.C."/>
        </authorList>
    </citation>
    <scope>NUCLEOTIDE SEQUENCE</scope>
    <source>
        <strain evidence="1">LMG 28126</strain>
    </source>
</reference>
<evidence type="ECO:0000313" key="1">
    <source>
        <dbReference type="EMBL" id="MBK5928783.1"/>
    </source>
</evidence>
<dbReference type="Pfam" id="PF12096">
    <property type="entry name" value="DUF3572"/>
    <property type="match status" value="1"/>
</dbReference>
<accession>A0A934WKP6</accession>